<dbReference type="PhylomeDB" id="Q97BQ6"/>
<evidence type="ECO:0000256" key="5">
    <source>
        <dbReference type="RuleBase" id="RU003345"/>
    </source>
</evidence>
<dbReference type="InterPro" id="IPR016161">
    <property type="entry name" value="Ald_DH/histidinol_DH"/>
</dbReference>
<evidence type="ECO:0000259" key="6">
    <source>
        <dbReference type="Pfam" id="PF00171"/>
    </source>
</evidence>
<evidence type="ECO:0000313" key="8">
    <source>
        <dbReference type="Proteomes" id="UP000001017"/>
    </source>
</evidence>
<dbReference type="OrthoDB" id="6342at2157"/>
<evidence type="ECO:0000256" key="4">
    <source>
        <dbReference type="PROSITE-ProRule" id="PRU10007"/>
    </source>
</evidence>
<dbReference type="EMBL" id="BA000011">
    <property type="protein sequence ID" value="BAB59541.1"/>
    <property type="molecule type" value="Genomic_DNA"/>
</dbReference>
<protein>
    <submittedName>
        <fullName evidence="7">Betaine aldehyde dehydrogenase</fullName>
    </submittedName>
</protein>
<dbReference type="RefSeq" id="WP_010916655.1">
    <property type="nucleotide sequence ID" value="NC_002689.2"/>
</dbReference>
<gene>
    <name evidence="7" type="ORF">TVG0388541</name>
</gene>
<accession>Q97BQ6</accession>
<dbReference type="Pfam" id="PF00171">
    <property type="entry name" value="Aldedh"/>
    <property type="match status" value="1"/>
</dbReference>
<proteinExistence type="inferred from homology"/>
<dbReference type="SUPFAM" id="SSF53720">
    <property type="entry name" value="ALDH-like"/>
    <property type="match status" value="1"/>
</dbReference>
<dbReference type="eggNOG" id="arCOG01252">
    <property type="taxonomic scope" value="Archaea"/>
</dbReference>
<keyword evidence="8" id="KW-1185">Reference proteome</keyword>
<dbReference type="HOGENOM" id="CLU_005391_0_0_2"/>
<dbReference type="GeneID" id="1440913"/>
<dbReference type="Proteomes" id="UP000001017">
    <property type="component" value="Chromosome"/>
</dbReference>
<evidence type="ECO:0000313" key="7">
    <source>
        <dbReference type="EMBL" id="BAB59541.1"/>
    </source>
</evidence>
<name>Q97BQ6_THEVO</name>
<dbReference type="InterPro" id="IPR015590">
    <property type="entry name" value="Aldehyde_DH_dom"/>
</dbReference>
<dbReference type="InterPro" id="IPR016162">
    <property type="entry name" value="Ald_DH_N"/>
</dbReference>
<reference evidence="7 8" key="1">
    <citation type="journal article" date="1999" name="Proc. Jpn. Acad.">
        <title>Determination of the complete genomic DNA sequence of Thermoplasma volvanium GSS1.</title>
        <authorList>
            <person name="Kawashima T."/>
            <person name="Yamamoto Y."/>
            <person name="Aramaki H."/>
            <person name="Nunoshiba T."/>
            <person name="Kawamoto T."/>
            <person name="Watanabe K."/>
            <person name="Yamazaki M."/>
            <person name="Kanehori K."/>
            <person name="Amano N."/>
            <person name="Ohya Y."/>
            <person name="Makino K."/>
            <person name="Suzuki M."/>
        </authorList>
    </citation>
    <scope>NUCLEOTIDE SEQUENCE [LARGE SCALE GENOMIC DNA]</scope>
    <source>
        <strain evidence="8">ATCC 51530 / DSM 4299 / JCM 9571 / NBRC 15438 / GSS1</strain>
    </source>
</reference>
<dbReference type="PANTHER" id="PTHR11699">
    <property type="entry name" value="ALDEHYDE DEHYDROGENASE-RELATED"/>
    <property type="match status" value="1"/>
</dbReference>
<organism evidence="7 8">
    <name type="scientific">Thermoplasma volcanium (strain ATCC 51530 / DSM 4299 / JCM 9571 / NBRC 15438 / GSS1)</name>
    <dbReference type="NCBI Taxonomy" id="273116"/>
    <lineage>
        <taxon>Archaea</taxon>
        <taxon>Methanobacteriati</taxon>
        <taxon>Thermoplasmatota</taxon>
        <taxon>Thermoplasmata</taxon>
        <taxon>Thermoplasmatales</taxon>
        <taxon>Thermoplasmataceae</taxon>
        <taxon>Thermoplasma</taxon>
    </lineage>
</organism>
<keyword evidence="3 5" id="KW-0560">Oxidoreductase</keyword>
<evidence type="ECO:0000256" key="1">
    <source>
        <dbReference type="ARBA" id="ARBA00009986"/>
    </source>
</evidence>
<dbReference type="FunFam" id="3.40.605.10:FF:000007">
    <property type="entry name" value="NAD/NADP-dependent betaine aldehyde dehydrogenase"/>
    <property type="match status" value="1"/>
</dbReference>
<comment type="subunit">
    <text evidence="2">Homotetramer.</text>
</comment>
<feature type="active site" evidence="4">
    <location>
        <position position="250"/>
    </location>
</feature>
<dbReference type="KEGG" id="tvo:TVG0388541"/>
<dbReference type="PaxDb" id="273116-14324614"/>
<dbReference type="Gene3D" id="3.40.309.10">
    <property type="entry name" value="Aldehyde Dehydrogenase, Chain A, domain 2"/>
    <property type="match status" value="1"/>
</dbReference>
<evidence type="ECO:0000256" key="2">
    <source>
        <dbReference type="ARBA" id="ARBA00011881"/>
    </source>
</evidence>
<dbReference type="PROSITE" id="PS00687">
    <property type="entry name" value="ALDEHYDE_DEHYDR_GLU"/>
    <property type="match status" value="1"/>
</dbReference>
<feature type="domain" description="Aldehyde dehydrogenase" evidence="6">
    <location>
        <begin position="24"/>
        <end position="475"/>
    </location>
</feature>
<dbReference type="GO" id="GO:0016620">
    <property type="term" value="F:oxidoreductase activity, acting on the aldehyde or oxo group of donors, NAD or NADP as acceptor"/>
    <property type="evidence" value="ECO:0007669"/>
    <property type="project" value="InterPro"/>
</dbReference>
<dbReference type="STRING" id="273116.gene:9381177"/>
<sequence length="498" mass="54569">MINTENFGNIINGTEEMVGDESIVKSPVDGSPIASVYFADRDAVSKAIDSSYDSYYKVWSKFTLSERKKLLAKLADRIQEKSERYATLESLNTGKTLRQSMLMDIPLGIEHLRYFATETEFKMERQITHPEYPDSHGIVQYVPMGVVGAITPWNVPFLMAVWKAAPALLAGNTVVIKPSSFTPLTTIEMARDAISVGFPPGVLNVVNGRGETVGEELARNKKVRMLSFTGSTYTGKRITEITGIKKVTLELGGKSPNIVFDDADLERAALGVMFGIYLNSGQLCESGSRLLVQSSIKDKFLNLLKSKIEKMRPGNPMSMETDISAITTKNQRDKIEKMVNSGLKDGSVIFYQKSIDGSVPKGGLYFPPTILDKVSEDMEVAKEEIFGPVLSVMEFDDEADAIDKANMTDYGLAAGVWTQDSEKATRVASSIEAGTVWINEYHLLSAAAPRGGFKNSGVGRELGLDGIMEFTQTRHLFVSHGSTDQDTVAYGLVLADLS</sequence>
<reference evidence="7 8" key="2">
    <citation type="journal article" date="2000" name="Proc. Natl. Acad. Sci. U.S.A.">
        <title>Archaeal adaptation to higher temperatures revealed by genomic sequence of Thermoplasma volcanium.</title>
        <authorList>
            <person name="Kawashima T."/>
            <person name="Amano N."/>
            <person name="Koike H."/>
            <person name="Makino S."/>
            <person name="Higuchi S."/>
            <person name="Kawashima-Ohya Y."/>
            <person name="Watanabe K."/>
            <person name="Yamazaki M."/>
            <person name="Kanehori K."/>
            <person name="Kawamoto T."/>
            <person name="Nunoshiba T."/>
            <person name="Yamamoto Y."/>
            <person name="Aramaki H."/>
            <person name="Makino K."/>
            <person name="Suzuki M."/>
        </authorList>
    </citation>
    <scope>NUCLEOTIDE SEQUENCE [LARGE SCALE GENOMIC DNA]</scope>
    <source>
        <strain evidence="8">ATCC 51530 / DSM 4299 / JCM 9571 / NBRC 15438 / GSS1</strain>
    </source>
</reference>
<comment type="similarity">
    <text evidence="1 5">Belongs to the aldehyde dehydrogenase family.</text>
</comment>
<dbReference type="InterPro" id="IPR016163">
    <property type="entry name" value="Ald_DH_C"/>
</dbReference>
<evidence type="ECO:0000256" key="3">
    <source>
        <dbReference type="ARBA" id="ARBA00023002"/>
    </source>
</evidence>
<dbReference type="InterPro" id="IPR029510">
    <property type="entry name" value="Ald_DH_CS_GLU"/>
</dbReference>
<dbReference type="Gene3D" id="3.40.605.10">
    <property type="entry name" value="Aldehyde Dehydrogenase, Chain A, domain 1"/>
    <property type="match status" value="1"/>
</dbReference>
<dbReference type="AlphaFoldDB" id="Q97BQ6"/>
<dbReference type="FunFam" id="3.40.309.10:FF:000012">
    <property type="entry name" value="Betaine aldehyde dehydrogenase"/>
    <property type="match status" value="1"/>
</dbReference>